<gene>
    <name evidence="6" type="ORF">EMWEY_00037800</name>
</gene>
<accession>U6MHH8</accession>
<dbReference type="Gene3D" id="1.25.40.10">
    <property type="entry name" value="Tetratricopeptide repeat domain"/>
    <property type="match status" value="1"/>
</dbReference>
<dbReference type="EC" id="5.2.1.8" evidence="2"/>
<evidence type="ECO:0000313" key="6">
    <source>
        <dbReference type="EMBL" id="CDJ61075.1"/>
    </source>
</evidence>
<proteinExistence type="predicted"/>
<feature type="compositionally biased region" description="Acidic residues" evidence="5">
    <location>
        <begin position="437"/>
        <end position="446"/>
    </location>
</feature>
<evidence type="ECO:0000256" key="3">
    <source>
        <dbReference type="ARBA" id="ARBA00023110"/>
    </source>
</evidence>
<keyword evidence="3" id="KW-0697">Rotamase</keyword>
<protein>
    <recommendedName>
        <fullName evidence="2">peptidylprolyl isomerase</fullName>
        <ecNumber evidence="2">5.2.1.8</ecNumber>
    </recommendedName>
</protein>
<keyword evidence="4" id="KW-0413">Isomerase</keyword>
<name>U6MHH8_EIMMA</name>
<dbReference type="GeneID" id="25337766"/>
<dbReference type="Proteomes" id="UP000030763">
    <property type="component" value="Unassembled WGS sequence"/>
</dbReference>
<reference evidence="6" key="2">
    <citation type="submission" date="2013-10" db="EMBL/GenBank/DDBJ databases">
        <authorList>
            <person name="Aslett M."/>
        </authorList>
    </citation>
    <scope>NUCLEOTIDE SEQUENCE [LARGE SCALE GENOMIC DNA]</scope>
    <source>
        <strain evidence="6">Weybridge</strain>
    </source>
</reference>
<evidence type="ECO:0000256" key="4">
    <source>
        <dbReference type="ARBA" id="ARBA00023235"/>
    </source>
</evidence>
<organism evidence="6 7">
    <name type="scientific">Eimeria maxima</name>
    <name type="common">Coccidian parasite</name>
    <dbReference type="NCBI Taxonomy" id="5804"/>
    <lineage>
        <taxon>Eukaryota</taxon>
        <taxon>Sar</taxon>
        <taxon>Alveolata</taxon>
        <taxon>Apicomplexa</taxon>
        <taxon>Conoidasida</taxon>
        <taxon>Coccidia</taxon>
        <taxon>Eucoccidiorida</taxon>
        <taxon>Eimeriorina</taxon>
        <taxon>Eimeriidae</taxon>
        <taxon>Eimeria</taxon>
    </lineage>
</organism>
<sequence>MELPAQVSGGKSVGIAHSTMHCSSSSLAQDTDYLHESSTDAALPGDKVSESADSVREEGLRAFRAGDWRGATDAWSRGLRTLDYILSREDEFDEDKRKEFLTMHQSYLLNLSLSTLKEGRWAACILYCDKALQRDPTAVKALYRKAQAQQELGNFDGALATLDRYLRVSPGSPLALSLQAQLRHLKAAHAVKEKKLLQGMFRKLEHDPRSEAAGAAAAGAAPSKQRGLLTYVKTAVMDWFGGFAKKQQSSTDCMQYNQNMMHDIAAVQAAMRAAGVDSNKNHDECSQNAVAEAVAAMFGGRGRNGTPNTEDLRQFTELLKKYQTVQAGEASFMDRLRFRLSLVWFGIEHICVSFCCKRCRKRQTQQQEQTEPEWEDVQSTVSAASHKPTLEGRDDRSIRYGAQRRQQYRHSVATATRRRRNQQQLTKGRTSSSRIEDLDELSDGGR</sequence>
<dbReference type="RefSeq" id="XP_013337725.1">
    <property type="nucleotide sequence ID" value="XM_013482271.1"/>
</dbReference>
<dbReference type="VEuPathDB" id="ToxoDB:EMWEY_00037800"/>
<evidence type="ECO:0000313" key="7">
    <source>
        <dbReference type="Proteomes" id="UP000030763"/>
    </source>
</evidence>
<dbReference type="AlphaFoldDB" id="U6MHH8"/>
<dbReference type="PANTHER" id="PTHR46512:SF9">
    <property type="entry name" value="PEPTIDYLPROLYL ISOMERASE"/>
    <property type="match status" value="1"/>
</dbReference>
<dbReference type="OMA" id="AACILYC"/>
<evidence type="ECO:0000256" key="2">
    <source>
        <dbReference type="ARBA" id="ARBA00013194"/>
    </source>
</evidence>
<dbReference type="InterPro" id="IPR019734">
    <property type="entry name" value="TPR_rpt"/>
</dbReference>
<evidence type="ECO:0000256" key="1">
    <source>
        <dbReference type="ARBA" id="ARBA00000971"/>
    </source>
</evidence>
<dbReference type="InterPro" id="IPR050754">
    <property type="entry name" value="FKBP4/5/8-like"/>
</dbReference>
<dbReference type="PANTHER" id="PTHR46512">
    <property type="entry name" value="PEPTIDYLPROLYL ISOMERASE"/>
    <property type="match status" value="1"/>
</dbReference>
<dbReference type="Pfam" id="PF14559">
    <property type="entry name" value="TPR_19"/>
    <property type="match status" value="1"/>
</dbReference>
<dbReference type="SUPFAM" id="SSF48452">
    <property type="entry name" value="TPR-like"/>
    <property type="match status" value="1"/>
</dbReference>
<reference evidence="6" key="1">
    <citation type="submission" date="2013-10" db="EMBL/GenBank/DDBJ databases">
        <title>Genomic analysis of the causative agents of coccidiosis in chickens.</title>
        <authorList>
            <person name="Reid A.J."/>
            <person name="Blake D."/>
            <person name="Billington K."/>
            <person name="Browne H."/>
            <person name="Dunn M."/>
            <person name="Hung S."/>
            <person name="Kawahara F."/>
            <person name="Miranda-Saavedra D."/>
            <person name="Mourier T."/>
            <person name="Nagra H."/>
            <person name="Otto T.D."/>
            <person name="Rawlings N."/>
            <person name="Sanchez A."/>
            <person name="Sanders M."/>
            <person name="Subramaniam C."/>
            <person name="Tay Y."/>
            <person name="Dear P."/>
            <person name="Doerig C."/>
            <person name="Gruber A."/>
            <person name="Parkinson J."/>
            <person name="Shirley M."/>
            <person name="Wan K.L."/>
            <person name="Berriman M."/>
            <person name="Tomley F."/>
            <person name="Pain A."/>
        </authorList>
    </citation>
    <scope>NUCLEOTIDE SEQUENCE [LARGE SCALE GENOMIC DNA]</scope>
    <source>
        <strain evidence="6">Weybridge</strain>
    </source>
</reference>
<feature type="compositionally biased region" description="Polar residues" evidence="5">
    <location>
        <begin position="422"/>
        <end position="433"/>
    </location>
</feature>
<evidence type="ECO:0000256" key="5">
    <source>
        <dbReference type="SAM" id="MobiDB-lite"/>
    </source>
</evidence>
<dbReference type="GO" id="GO:0003755">
    <property type="term" value="F:peptidyl-prolyl cis-trans isomerase activity"/>
    <property type="evidence" value="ECO:0007669"/>
    <property type="project" value="UniProtKB-EC"/>
</dbReference>
<dbReference type="SMART" id="SM00028">
    <property type="entry name" value="TPR"/>
    <property type="match status" value="2"/>
</dbReference>
<dbReference type="OrthoDB" id="433738at2759"/>
<dbReference type="InterPro" id="IPR011990">
    <property type="entry name" value="TPR-like_helical_dom_sf"/>
</dbReference>
<feature type="compositionally biased region" description="Basic and acidic residues" evidence="5">
    <location>
        <begin position="388"/>
        <end position="398"/>
    </location>
</feature>
<dbReference type="EMBL" id="HG721998">
    <property type="protein sequence ID" value="CDJ61075.1"/>
    <property type="molecule type" value="Genomic_DNA"/>
</dbReference>
<keyword evidence="7" id="KW-1185">Reference proteome</keyword>
<feature type="region of interest" description="Disordered" evidence="5">
    <location>
        <begin position="365"/>
        <end position="446"/>
    </location>
</feature>
<comment type="catalytic activity">
    <reaction evidence="1">
        <text>[protein]-peptidylproline (omega=180) = [protein]-peptidylproline (omega=0)</text>
        <dbReference type="Rhea" id="RHEA:16237"/>
        <dbReference type="Rhea" id="RHEA-COMP:10747"/>
        <dbReference type="Rhea" id="RHEA-COMP:10748"/>
        <dbReference type="ChEBI" id="CHEBI:83833"/>
        <dbReference type="ChEBI" id="CHEBI:83834"/>
        <dbReference type="EC" id="5.2.1.8"/>
    </reaction>
</comment>